<gene>
    <name evidence="3" type="ORF">FHX41_4786</name>
</gene>
<protein>
    <submittedName>
        <fullName evidence="3">PucR-like helix-turn-helix protein</fullName>
    </submittedName>
</protein>
<feature type="domain" description="PucR C-terminal helix-turn-helix" evidence="1">
    <location>
        <begin position="332"/>
        <end position="390"/>
    </location>
</feature>
<keyword evidence="4" id="KW-1185">Reference proteome</keyword>
<sequence>MSQALELSETSRTILADFIRLLRSELPDVVQEVVTEIRKSIPEYNRPADSAYDQILRISTDLLLTGFLDSVADPGAPATQRDETCRAIGQFEAIEGRNLDHVQTATRIAFHVAWRRTVVVAEREQIPTSIVSSTVDAMLVYLEESVAQIRIGHQQATGHADVRRREDRRRLLHLLLQQPAVVPEAIEDLARATSWWPLPEEATLIAVHPDAPCTRAALDADVLVDMDSAEPAMLVPGPLTEARRAMLHAALSDATCVVGLTVPLERATHSLRWARRVLGLVEEGIIPDGSLIPCQDHLMTMWLLSDPPLVEELSRRHLEPLSEMSDGQRRRLVETLAEAVTTRSTAVDIGERLKIHPQTVRYRLRQLENYLGDSLGDADTRFSLDATLRAVRLRNRRHHGRGGGRRN</sequence>
<evidence type="ECO:0000259" key="2">
    <source>
        <dbReference type="Pfam" id="PF25906"/>
    </source>
</evidence>
<dbReference type="RefSeq" id="WP_141972306.1">
    <property type="nucleotide sequence ID" value="NZ_VFPO01000001.1"/>
</dbReference>
<dbReference type="PANTHER" id="PTHR33744">
    <property type="entry name" value="CARBOHYDRATE DIACID REGULATOR"/>
    <property type="match status" value="1"/>
</dbReference>
<proteinExistence type="predicted"/>
<reference evidence="3 4" key="1">
    <citation type="submission" date="2019-06" db="EMBL/GenBank/DDBJ databases">
        <title>Sequencing the genomes of 1000 actinobacteria strains.</title>
        <authorList>
            <person name="Klenk H.-P."/>
        </authorList>
    </citation>
    <scope>NUCLEOTIDE SEQUENCE [LARGE SCALE GENOMIC DNA]</scope>
    <source>
        <strain evidence="3 4">DSM 45043</strain>
    </source>
</reference>
<name>A0A543IKD9_9ACTN</name>
<comment type="caution">
    <text evidence="3">The sequence shown here is derived from an EMBL/GenBank/DDBJ whole genome shotgun (WGS) entry which is preliminary data.</text>
</comment>
<accession>A0A543IKD9</accession>
<dbReference type="Pfam" id="PF25906">
    <property type="entry name" value="PucR-like_N"/>
    <property type="match status" value="1"/>
</dbReference>
<dbReference type="InterPro" id="IPR058663">
    <property type="entry name" value="PucR-like_N"/>
</dbReference>
<evidence type="ECO:0000313" key="3">
    <source>
        <dbReference type="EMBL" id="TQM71036.1"/>
    </source>
</evidence>
<feature type="domain" description="PucR-like N-terminal" evidence="2">
    <location>
        <begin position="17"/>
        <end position="176"/>
    </location>
</feature>
<dbReference type="Proteomes" id="UP000316706">
    <property type="component" value="Unassembled WGS sequence"/>
</dbReference>
<evidence type="ECO:0000313" key="4">
    <source>
        <dbReference type="Proteomes" id="UP000316706"/>
    </source>
</evidence>
<dbReference type="InterPro" id="IPR051448">
    <property type="entry name" value="CdaR-like_regulators"/>
</dbReference>
<dbReference type="OrthoDB" id="3449988at2"/>
<dbReference type="InterPro" id="IPR042070">
    <property type="entry name" value="PucR_C-HTH_sf"/>
</dbReference>
<dbReference type="AlphaFoldDB" id="A0A543IKD9"/>
<evidence type="ECO:0000259" key="1">
    <source>
        <dbReference type="Pfam" id="PF13556"/>
    </source>
</evidence>
<dbReference type="EMBL" id="VFPO01000001">
    <property type="protein sequence ID" value="TQM71036.1"/>
    <property type="molecule type" value="Genomic_DNA"/>
</dbReference>
<organism evidence="3 4">
    <name type="scientific">Actinomadura hallensis</name>
    <dbReference type="NCBI Taxonomy" id="337895"/>
    <lineage>
        <taxon>Bacteria</taxon>
        <taxon>Bacillati</taxon>
        <taxon>Actinomycetota</taxon>
        <taxon>Actinomycetes</taxon>
        <taxon>Streptosporangiales</taxon>
        <taxon>Thermomonosporaceae</taxon>
        <taxon>Actinomadura</taxon>
    </lineage>
</organism>
<dbReference type="PANTHER" id="PTHR33744:SF1">
    <property type="entry name" value="DNA-BINDING TRANSCRIPTIONAL ACTIVATOR ADER"/>
    <property type="match status" value="1"/>
</dbReference>
<dbReference type="Pfam" id="PF13556">
    <property type="entry name" value="HTH_30"/>
    <property type="match status" value="1"/>
</dbReference>
<dbReference type="Gene3D" id="1.10.10.2840">
    <property type="entry name" value="PucR C-terminal helix-turn-helix domain"/>
    <property type="match status" value="1"/>
</dbReference>
<dbReference type="InterPro" id="IPR025736">
    <property type="entry name" value="PucR_C-HTH_dom"/>
</dbReference>